<name>A0A914SBV4_PAREQ</name>
<dbReference type="AlphaFoldDB" id="A0A914SBV4"/>
<proteinExistence type="predicted"/>
<dbReference type="Proteomes" id="UP000887564">
    <property type="component" value="Unplaced"/>
</dbReference>
<reference evidence="2" key="1">
    <citation type="submission" date="2022-11" db="UniProtKB">
        <authorList>
            <consortium name="WormBaseParasite"/>
        </authorList>
    </citation>
    <scope>IDENTIFICATION</scope>
</reference>
<sequence length="60" mass="6923">MKILRERILFLIFSRVRLVQFCSSVVFSNVLLLKLSFLSQCTSQNERKMIGVRCCLGIGK</sequence>
<organism evidence="1 2">
    <name type="scientific">Parascaris equorum</name>
    <name type="common">Equine roundworm</name>
    <dbReference type="NCBI Taxonomy" id="6256"/>
    <lineage>
        <taxon>Eukaryota</taxon>
        <taxon>Metazoa</taxon>
        <taxon>Ecdysozoa</taxon>
        <taxon>Nematoda</taxon>
        <taxon>Chromadorea</taxon>
        <taxon>Rhabditida</taxon>
        <taxon>Spirurina</taxon>
        <taxon>Ascaridomorpha</taxon>
        <taxon>Ascaridoidea</taxon>
        <taxon>Ascarididae</taxon>
        <taxon>Parascaris</taxon>
    </lineage>
</organism>
<evidence type="ECO:0000313" key="2">
    <source>
        <dbReference type="WBParaSite" id="PEQ_0001157101-mRNA-1"/>
    </source>
</evidence>
<evidence type="ECO:0000313" key="1">
    <source>
        <dbReference type="Proteomes" id="UP000887564"/>
    </source>
</evidence>
<protein>
    <submittedName>
        <fullName evidence="2">Uncharacterized protein</fullName>
    </submittedName>
</protein>
<dbReference type="WBParaSite" id="PEQ_0001157101-mRNA-1">
    <property type="protein sequence ID" value="PEQ_0001157101-mRNA-1"/>
    <property type="gene ID" value="PEQ_0001157101"/>
</dbReference>
<accession>A0A914SBV4</accession>
<keyword evidence="1" id="KW-1185">Reference proteome</keyword>